<dbReference type="Proteomes" id="UP000540685">
    <property type="component" value="Unassembled WGS sequence"/>
</dbReference>
<dbReference type="RefSeq" id="WP_184542537.1">
    <property type="nucleotide sequence ID" value="NZ_JACHMP010000001.1"/>
</dbReference>
<dbReference type="SMART" id="SM00331">
    <property type="entry name" value="PP2C_SIG"/>
    <property type="match status" value="1"/>
</dbReference>
<evidence type="ECO:0000256" key="2">
    <source>
        <dbReference type="SAM" id="Coils"/>
    </source>
</evidence>
<dbReference type="Gene3D" id="3.30.450.20">
    <property type="entry name" value="PAS domain"/>
    <property type="match status" value="1"/>
</dbReference>
<dbReference type="InterPro" id="IPR052016">
    <property type="entry name" value="Bact_Sigma-Reg"/>
</dbReference>
<evidence type="ECO:0000313" key="5">
    <source>
        <dbReference type="Proteomes" id="UP000540685"/>
    </source>
</evidence>
<feature type="domain" description="PAS" evidence="3">
    <location>
        <begin position="10"/>
        <end position="62"/>
    </location>
</feature>
<name>A0A7W9MFU9_9ACTN</name>
<dbReference type="PANTHER" id="PTHR43156">
    <property type="entry name" value="STAGE II SPORULATION PROTEIN E-RELATED"/>
    <property type="match status" value="1"/>
</dbReference>
<keyword evidence="2" id="KW-0175">Coiled coil</keyword>
<dbReference type="CDD" id="cd00130">
    <property type="entry name" value="PAS"/>
    <property type="match status" value="1"/>
</dbReference>
<dbReference type="EC" id="3.1.3.3" evidence="4"/>
<dbReference type="InterPro" id="IPR001932">
    <property type="entry name" value="PPM-type_phosphatase-like_dom"/>
</dbReference>
<protein>
    <submittedName>
        <fullName evidence="4">Sigma-B regulation protein RsbU (Phosphoserine phosphatase)</fullName>
        <ecNumber evidence="4">3.1.3.3</ecNumber>
    </submittedName>
</protein>
<dbReference type="SUPFAM" id="SSF81606">
    <property type="entry name" value="PP2C-like"/>
    <property type="match status" value="1"/>
</dbReference>
<dbReference type="InterPro" id="IPR036457">
    <property type="entry name" value="PPM-type-like_dom_sf"/>
</dbReference>
<dbReference type="SUPFAM" id="SSF55785">
    <property type="entry name" value="PYP-like sensor domain (PAS domain)"/>
    <property type="match status" value="1"/>
</dbReference>
<dbReference type="AlphaFoldDB" id="A0A7W9MFU9"/>
<keyword evidence="5" id="KW-1185">Reference proteome</keyword>
<dbReference type="Gene3D" id="3.60.40.10">
    <property type="entry name" value="PPM-type phosphatase domain"/>
    <property type="match status" value="1"/>
</dbReference>
<dbReference type="SMART" id="SM00091">
    <property type="entry name" value="PAS"/>
    <property type="match status" value="1"/>
</dbReference>
<dbReference type="GO" id="GO:0016791">
    <property type="term" value="F:phosphatase activity"/>
    <property type="evidence" value="ECO:0007669"/>
    <property type="project" value="TreeGrafter"/>
</dbReference>
<sequence length="398" mass="43261">MTGRDEAGMAEDDFEELYEDAPCGYLSTRVDGTIIRANRTILTLTGYSREELVGRARIHDLLPIGDRIFYETHFAPLLAMQAVVREVAIDLRCANGTRLPVLLNAVTKERTPHRPELVRICVFAATDRREYERELLRARQRAEQSEAKARELAQTLQKSFIPPALPRIPGMDVAGMYRPAGRGDEVGGDFYDMHETEGGWALAIGDVCGKGVEAAVVTSLARYALRAAPLREDSPAAILTSLNQVLLREKAGRFLTAAYAQISHDAQNHFHLTLSLGGHPSPVHISGDGLGRIGRPGTLLGILKKVSLTDIDIDLLPEDVIVFYTDGVVEARGDDGMFGEGRMQDVLVAARSGNAASIAARLMDEILTFQSGLPNDDIAILVLKVGDRPTSPVTAAPS</sequence>
<reference evidence="4 5" key="1">
    <citation type="submission" date="2020-08" db="EMBL/GenBank/DDBJ databases">
        <title>Sequencing the genomes of 1000 actinobacteria strains.</title>
        <authorList>
            <person name="Klenk H.-P."/>
        </authorList>
    </citation>
    <scope>NUCLEOTIDE SEQUENCE [LARGE SCALE GENOMIC DNA]</scope>
    <source>
        <strain evidence="4 5">DSM 46887</strain>
    </source>
</reference>
<evidence type="ECO:0000259" key="3">
    <source>
        <dbReference type="PROSITE" id="PS50112"/>
    </source>
</evidence>
<dbReference type="PANTHER" id="PTHR43156:SF2">
    <property type="entry name" value="STAGE II SPORULATION PROTEIN E"/>
    <property type="match status" value="1"/>
</dbReference>
<feature type="coiled-coil region" evidence="2">
    <location>
        <begin position="128"/>
        <end position="159"/>
    </location>
</feature>
<organism evidence="4 5">
    <name type="scientific">Streptosporangium becharense</name>
    <dbReference type="NCBI Taxonomy" id="1816182"/>
    <lineage>
        <taxon>Bacteria</taxon>
        <taxon>Bacillati</taxon>
        <taxon>Actinomycetota</taxon>
        <taxon>Actinomycetes</taxon>
        <taxon>Streptosporangiales</taxon>
        <taxon>Streptosporangiaceae</taxon>
        <taxon>Streptosporangium</taxon>
    </lineage>
</organism>
<proteinExistence type="predicted"/>
<comment type="caution">
    <text evidence="4">The sequence shown here is derived from an EMBL/GenBank/DDBJ whole genome shotgun (WGS) entry which is preliminary data.</text>
</comment>
<dbReference type="Pfam" id="PF13426">
    <property type="entry name" value="PAS_9"/>
    <property type="match status" value="1"/>
</dbReference>
<accession>A0A7W9MFU9</accession>
<dbReference type="InterPro" id="IPR035965">
    <property type="entry name" value="PAS-like_dom_sf"/>
</dbReference>
<dbReference type="Pfam" id="PF07228">
    <property type="entry name" value="SpoIIE"/>
    <property type="match status" value="1"/>
</dbReference>
<dbReference type="InterPro" id="IPR000014">
    <property type="entry name" value="PAS"/>
</dbReference>
<dbReference type="NCBIfam" id="TIGR00229">
    <property type="entry name" value="sensory_box"/>
    <property type="match status" value="1"/>
</dbReference>
<evidence type="ECO:0000256" key="1">
    <source>
        <dbReference type="ARBA" id="ARBA00022801"/>
    </source>
</evidence>
<gene>
    <name evidence="4" type="ORF">F4562_001836</name>
</gene>
<dbReference type="PROSITE" id="PS50112">
    <property type="entry name" value="PAS"/>
    <property type="match status" value="1"/>
</dbReference>
<keyword evidence="1 4" id="KW-0378">Hydrolase</keyword>
<evidence type="ECO:0000313" key="4">
    <source>
        <dbReference type="EMBL" id="MBB5818774.1"/>
    </source>
</evidence>
<dbReference type="EMBL" id="JACHMP010000001">
    <property type="protein sequence ID" value="MBB5818774.1"/>
    <property type="molecule type" value="Genomic_DNA"/>
</dbReference>